<accession>A0ABV2RRU0</accession>
<name>A0ABV2RRU0_BRAJP</name>
<dbReference type="Proteomes" id="UP001549291">
    <property type="component" value="Unassembled WGS sequence"/>
</dbReference>
<keyword evidence="2" id="KW-1185">Reference proteome</keyword>
<proteinExistence type="predicted"/>
<gene>
    <name evidence="1" type="ORF">ABIF63_003730</name>
</gene>
<dbReference type="EMBL" id="JBEPTQ010000002">
    <property type="protein sequence ID" value="MET4719624.1"/>
    <property type="molecule type" value="Genomic_DNA"/>
</dbReference>
<evidence type="ECO:0000313" key="2">
    <source>
        <dbReference type="Proteomes" id="UP001549291"/>
    </source>
</evidence>
<sequence length="194" mass="20827">MLPDCGEIDVIFDGDVDSEPFAQRGPHVQAIQSGDIGRDDDAARPWVDHPRTSHHATAQTLRRYGRTLKQGILHAIDLCDHGSAAVAGCRFDALGGDLTVQIGKCDMQFRAAKVDTQHKGGVRPERVGDGASPHTALNLTVLMDPAVAFEITHHFGDGLLGQARAAGDFGARYRAIAQQALNHKAHGLLSRNGR</sequence>
<organism evidence="1 2">
    <name type="scientific">Bradyrhizobium japonicum</name>
    <dbReference type="NCBI Taxonomy" id="375"/>
    <lineage>
        <taxon>Bacteria</taxon>
        <taxon>Pseudomonadati</taxon>
        <taxon>Pseudomonadota</taxon>
        <taxon>Alphaproteobacteria</taxon>
        <taxon>Hyphomicrobiales</taxon>
        <taxon>Nitrobacteraceae</taxon>
        <taxon>Bradyrhizobium</taxon>
    </lineage>
</organism>
<comment type="caution">
    <text evidence="1">The sequence shown here is derived from an EMBL/GenBank/DDBJ whole genome shotgun (WGS) entry which is preliminary data.</text>
</comment>
<evidence type="ECO:0000313" key="1">
    <source>
        <dbReference type="EMBL" id="MET4719624.1"/>
    </source>
</evidence>
<reference evidence="1 2" key="1">
    <citation type="submission" date="2024-06" db="EMBL/GenBank/DDBJ databases">
        <title>Genomic Encyclopedia of Type Strains, Phase V (KMG-V): Genome sequencing to study the core and pangenomes of soil and plant-associated prokaryotes.</title>
        <authorList>
            <person name="Whitman W."/>
        </authorList>
    </citation>
    <scope>NUCLEOTIDE SEQUENCE [LARGE SCALE GENOMIC DNA]</scope>
    <source>
        <strain evidence="1 2">USDA 160</strain>
    </source>
</reference>
<protein>
    <submittedName>
        <fullName evidence="1">Uncharacterized protein</fullName>
    </submittedName>
</protein>